<evidence type="ECO:0000259" key="3">
    <source>
        <dbReference type="Pfam" id="PF00326"/>
    </source>
</evidence>
<evidence type="ECO:0000256" key="2">
    <source>
        <dbReference type="SAM" id="SignalP"/>
    </source>
</evidence>
<reference evidence="4 5" key="1">
    <citation type="submission" date="2020-08" db="EMBL/GenBank/DDBJ databases">
        <title>Genomic Encyclopedia of Type Strains, Phase III (KMG-III): the genomes of soil and plant-associated and newly described type strains.</title>
        <authorList>
            <person name="Whitman W."/>
        </authorList>
    </citation>
    <scope>NUCLEOTIDE SEQUENCE [LARGE SCALE GENOMIC DNA]</scope>
    <source>
        <strain evidence="4 5">CECT 8799</strain>
    </source>
</reference>
<keyword evidence="2" id="KW-0732">Signal</keyword>
<dbReference type="InterPro" id="IPR029058">
    <property type="entry name" value="AB_hydrolase_fold"/>
</dbReference>
<dbReference type="Pfam" id="PF00326">
    <property type="entry name" value="Peptidase_S9"/>
    <property type="match status" value="1"/>
</dbReference>
<dbReference type="AlphaFoldDB" id="A0A7W4Z798"/>
<proteinExistence type="predicted"/>
<keyword evidence="4" id="KW-0645">Protease</keyword>
<name>A0A7W4Z798_9GAMM</name>
<feature type="chain" id="PRO_5030617172" evidence="2">
    <location>
        <begin position="20"/>
        <end position="676"/>
    </location>
</feature>
<dbReference type="EMBL" id="JACHWZ010000001">
    <property type="protein sequence ID" value="MBB3059533.1"/>
    <property type="molecule type" value="Genomic_DNA"/>
</dbReference>
<dbReference type="PANTHER" id="PTHR42776">
    <property type="entry name" value="SERINE PEPTIDASE S9 FAMILY MEMBER"/>
    <property type="match status" value="1"/>
</dbReference>
<accession>A0A7W4Z798</accession>
<gene>
    <name evidence="4" type="ORF">FHS09_000334</name>
</gene>
<evidence type="ECO:0000313" key="5">
    <source>
        <dbReference type="Proteomes" id="UP000535937"/>
    </source>
</evidence>
<dbReference type="Gene3D" id="3.40.50.1820">
    <property type="entry name" value="alpha/beta hydrolase"/>
    <property type="match status" value="1"/>
</dbReference>
<dbReference type="Proteomes" id="UP000535937">
    <property type="component" value="Unassembled WGS sequence"/>
</dbReference>
<protein>
    <submittedName>
        <fullName evidence="4">Dipeptidyl aminopeptidase/acylaminoacyl peptidase</fullName>
    </submittedName>
</protein>
<keyword evidence="4" id="KW-0031">Aminopeptidase</keyword>
<dbReference type="GO" id="GO:0004177">
    <property type="term" value="F:aminopeptidase activity"/>
    <property type="evidence" value="ECO:0007669"/>
    <property type="project" value="UniProtKB-KW"/>
</dbReference>
<dbReference type="RefSeq" id="WP_183455997.1">
    <property type="nucleotide sequence ID" value="NZ_JACHWZ010000001.1"/>
</dbReference>
<dbReference type="InterPro" id="IPR001375">
    <property type="entry name" value="Peptidase_S9_cat"/>
</dbReference>
<keyword evidence="5" id="KW-1185">Reference proteome</keyword>
<feature type="signal peptide" evidence="2">
    <location>
        <begin position="1"/>
        <end position="19"/>
    </location>
</feature>
<keyword evidence="1" id="KW-0378">Hydrolase</keyword>
<sequence length="676" mass="75680">MIRTGIVTAALLWAAAAGATRPPLPQSLQAAVASSESQTPAELLPREFFLAQPKVGPIRLSPDERSATFIIREGDDFAIRVLDLQSGKQRQRFRSKTVRDLYWSGDSRRLFLETEDGLAAVPADNGRPHLLIRLDEEKEESFLGVDPNSAAAVFVSLPDDGGGYNLYRLNENGERTRLLHTREPVRDLLTDQSGIRFLRLAQGDRQVIFELEGDEKHEVFHCDFLDACALLGLRGDKLLLLSDGNDQNRDQYRRLLQLDSNTGKVTELHRDPLDIASLDAVQIARDGWTPLITSYRSNYRHNYGLGRAQQRVRELNHALAGSDLVIEAHSAMGNWLVREERSDYHHPRYFLLRAGSHKPERILEEFHSENTIENERQLSAKIPFTFTASDGLPIHAYVTLPRGRDLSRTPIIARPHGGPWNRVDSGPECYTQFLANRGYIVYEPNFRASTGYSRDFALAGRGEFGKGRVQQDILDGLDTLLANGIGDAQKQAIVGHSFGGFSAFTGLTFTPERFRAGVASSPSVDLVSSLRDYSKHFDLRANGLRWSQSLGELAGDLDDPHFVKKMRARMPATHAGAIKSPLLVIAGGRDRRVDQRRVKGFVAQLQGDGNDISFLLDGNEGHNFRNPLAREAHFYLTETFLARHLGGQRQKEISEELQRYLRRNLLIAGRSLPANL</sequence>
<dbReference type="GO" id="GO:0004252">
    <property type="term" value="F:serine-type endopeptidase activity"/>
    <property type="evidence" value="ECO:0007669"/>
    <property type="project" value="TreeGrafter"/>
</dbReference>
<organism evidence="4 5">
    <name type="scientific">Microbulbifer rhizosphaerae</name>
    <dbReference type="NCBI Taxonomy" id="1562603"/>
    <lineage>
        <taxon>Bacteria</taxon>
        <taxon>Pseudomonadati</taxon>
        <taxon>Pseudomonadota</taxon>
        <taxon>Gammaproteobacteria</taxon>
        <taxon>Cellvibrionales</taxon>
        <taxon>Microbulbiferaceae</taxon>
        <taxon>Microbulbifer</taxon>
    </lineage>
</organism>
<feature type="domain" description="Peptidase S9 prolyl oligopeptidase catalytic" evidence="3">
    <location>
        <begin position="431"/>
        <end position="647"/>
    </location>
</feature>
<dbReference type="InterPro" id="IPR011042">
    <property type="entry name" value="6-blade_b-propeller_TolB-like"/>
</dbReference>
<dbReference type="Gene3D" id="2.120.10.30">
    <property type="entry name" value="TolB, C-terminal domain"/>
    <property type="match status" value="1"/>
</dbReference>
<dbReference type="PANTHER" id="PTHR42776:SF27">
    <property type="entry name" value="DIPEPTIDYL PEPTIDASE FAMILY MEMBER 6"/>
    <property type="match status" value="1"/>
</dbReference>
<dbReference type="SUPFAM" id="SSF82171">
    <property type="entry name" value="DPP6 N-terminal domain-like"/>
    <property type="match status" value="1"/>
</dbReference>
<evidence type="ECO:0000313" key="4">
    <source>
        <dbReference type="EMBL" id="MBB3059533.1"/>
    </source>
</evidence>
<dbReference type="GO" id="GO:0006508">
    <property type="term" value="P:proteolysis"/>
    <property type="evidence" value="ECO:0007669"/>
    <property type="project" value="InterPro"/>
</dbReference>
<dbReference type="SUPFAM" id="SSF53474">
    <property type="entry name" value="alpha/beta-Hydrolases"/>
    <property type="match status" value="1"/>
</dbReference>
<comment type="caution">
    <text evidence="4">The sequence shown here is derived from an EMBL/GenBank/DDBJ whole genome shotgun (WGS) entry which is preliminary data.</text>
</comment>
<evidence type="ECO:0000256" key="1">
    <source>
        <dbReference type="ARBA" id="ARBA00022801"/>
    </source>
</evidence>